<gene>
    <name evidence="3" type="ORF">Poly59_34680</name>
</gene>
<feature type="compositionally biased region" description="Polar residues" evidence="1">
    <location>
        <begin position="52"/>
        <end position="61"/>
    </location>
</feature>
<dbReference type="EMBL" id="SJPX01000003">
    <property type="protein sequence ID" value="TWU51873.1"/>
    <property type="molecule type" value="Genomic_DNA"/>
</dbReference>
<organism evidence="3 4">
    <name type="scientific">Rubripirellula reticaptiva</name>
    <dbReference type="NCBI Taxonomy" id="2528013"/>
    <lineage>
        <taxon>Bacteria</taxon>
        <taxon>Pseudomonadati</taxon>
        <taxon>Planctomycetota</taxon>
        <taxon>Planctomycetia</taxon>
        <taxon>Pirellulales</taxon>
        <taxon>Pirellulaceae</taxon>
        <taxon>Rubripirellula</taxon>
    </lineage>
</organism>
<evidence type="ECO:0000259" key="2">
    <source>
        <dbReference type="Pfam" id="PF16261"/>
    </source>
</evidence>
<evidence type="ECO:0000313" key="3">
    <source>
        <dbReference type="EMBL" id="TWU51873.1"/>
    </source>
</evidence>
<comment type="caution">
    <text evidence="3">The sequence shown here is derived from an EMBL/GenBank/DDBJ whole genome shotgun (WGS) entry which is preliminary data.</text>
</comment>
<feature type="compositionally biased region" description="Acidic residues" evidence="1">
    <location>
        <begin position="42"/>
        <end position="51"/>
    </location>
</feature>
<evidence type="ECO:0000313" key="4">
    <source>
        <dbReference type="Proteomes" id="UP000317977"/>
    </source>
</evidence>
<dbReference type="Pfam" id="PF16261">
    <property type="entry name" value="DUF4915"/>
    <property type="match status" value="1"/>
</dbReference>
<proteinExistence type="predicted"/>
<dbReference type="InterPro" id="IPR017481">
    <property type="entry name" value="CHP03032"/>
</dbReference>
<dbReference type="SUPFAM" id="SSF50969">
    <property type="entry name" value="YVTN repeat-like/Quinoprotein amine dehydrogenase"/>
    <property type="match status" value="1"/>
</dbReference>
<evidence type="ECO:0000256" key="1">
    <source>
        <dbReference type="SAM" id="MobiDB-lite"/>
    </source>
</evidence>
<reference evidence="3 4" key="1">
    <citation type="submission" date="2019-02" db="EMBL/GenBank/DDBJ databases">
        <title>Deep-cultivation of Planctomycetes and their phenomic and genomic characterization uncovers novel biology.</title>
        <authorList>
            <person name="Wiegand S."/>
            <person name="Jogler M."/>
            <person name="Boedeker C."/>
            <person name="Pinto D."/>
            <person name="Vollmers J."/>
            <person name="Rivas-Marin E."/>
            <person name="Kohn T."/>
            <person name="Peeters S.H."/>
            <person name="Heuer A."/>
            <person name="Rast P."/>
            <person name="Oberbeckmann S."/>
            <person name="Bunk B."/>
            <person name="Jeske O."/>
            <person name="Meyerdierks A."/>
            <person name="Storesund J.E."/>
            <person name="Kallscheuer N."/>
            <person name="Luecker S."/>
            <person name="Lage O.M."/>
            <person name="Pohl T."/>
            <person name="Merkel B.J."/>
            <person name="Hornburger P."/>
            <person name="Mueller R.-W."/>
            <person name="Bruemmer F."/>
            <person name="Labrenz M."/>
            <person name="Spormann A.M."/>
            <person name="Op Den Camp H."/>
            <person name="Overmann J."/>
            <person name="Amann R."/>
            <person name="Jetten M.S.M."/>
            <person name="Mascher T."/>
            <person name="Medema M.H."/>
            <person name="Devos D.P."/>
            <person name="Kaster A.-K."/>
            <person name="Ovreas L."/>
            <person name="Rohde M."/>
            <person name="Galperin M.Y."/>
            <person name="Jogler C."/>
        </authorList>
    </citation>
    <scope>NUCLEOTIDE SEQUENCE [LARGE SCALE GENOMIC DNA]</scope>
    <source>
        <strain evidence="3 4">Poly59</strain>
    </source>
</reference>
<keyword evidence="4" id="KW-1185">Reference proteome</keyword>
<feature type="domain" description="Conserved hypothetical protein CHP03032" evidence="2">
    <location>
        <begin position="67"/>
        <end position="394"/>
    </location>
</feature>
<sequence>MWKSEVRNCQACQHETFFHLPARSLVQYKVHFPTTANKDGNEELNETDSITDIEPTSNSLRSVHTSNLPEILSQLGISLMVTTYQAGKLVMLRAENGVLNTHFRLFDKPMGMAVQPNRIAIGSEMQVWEFHNIPAVCEKLDTAREATDDLPARQASPHPHDACFLPRVSHFTGDIDIHEMAWIDDDVVFVNTRFSCLARRSGTFNFEPVWRPSFITKYIPGDCCHLNGMATRDGKVDCVTALGETDEPGGWRANKKDGGLLIDVASNEIVARGLSMPHSPRWYNGNLYLLHSGTGGFGVIDPVTGAYESIIELPGFTRGLSFCGPLAFIGLSQVRETSVFGGVPIAERELAERTCGVWVVNIESGQIVAFVKFEDAVQEIFAVEVLHGSTYPELVNEDCELLAGSYELPDAALADVPAELRR</sequence>
<dbReference type="Proteomes" id="UP000317977">
    <property type="component" value="Unassembled WGS sequence"/>
</dbReference>
<protein>
    <recommendedName>
        <fullName evidence="2">Conserved hypothetical protein CHP03032 domain-containing protein</fullName>
    </recommendedName>
</protein>
<dbReference type="AlphaFoldDB" id="A0A5C6EQ24"/>
<name>A0A5C6EQ24_9BACT</name>
<dbReference type="NCBIfam" id="TIGR03032">
    <property type="entry name" value="TIGR03032 family protein"/>
    <property type="match status" value="1"/>
</dbReference>
<accession>A0A5C6EQ24</accession>
<dbReference type="InterPro" id="IPR011044">
    <property type="entry name" value="Quino_amine_DH_bsu"/>
</dbReference>
<feature type="region of interest" description="Disordered" evidence="1">
    <location>
        <begin position="36"/>
        <end position="61"/>
    </location>
</feature>
<dbReference type="OrthoDB" id="238183at2"/>